<accession>A0A4U3L1X4</accession>
<dbReference type="EMBL" id="SZQL01000006">
    <property type="protein sequence ID" value="TKK69005.1"/>
    <property type="molecule type" value="Genomic_DNA"/>
</dbReference>
<keyword evidence="3" id="KW-1185">Reference proteome</keyword>
<dbReference type="PANTHER" id="PTHR13847">
    <property type="entry name" value="SARCOSINE DEHYDROGENASE-RELATED"/>
    <property type="match status" value="1"/>
</dbReference>
<dbReference type="InterPro" id="IPR036188">
    <property type="entry name" value="FAD/NAD-bd_sf"/>
</dbReference>
<evidence type="ECO:0000259" key="1">
    <source>
        <dbReference type="Pfam" id="PF01266"/>
    </source>
</evidence>
<dbReference type="Gene3D" id="3.50.50.60">
    <property type="entry name" value="FAD/NAD(P)-binding domain"/>
    <property type="match status" value="1"/>
</dbReference>
<gene>
    <name evidence="2" type="ORF">FC093_09950</name>
</gene>
<sequence>MLYLSPMQVSIWEKESFFAERDLIIVGAGLCGLWCAHHLIIKNPTLKILIVDRGIIPSGASTRNAGFACFGSPTELLHDAEVMGAEQMWQIAEMRYKGIQKIKQHFSADDIDYEDCGGFECLQNSKHDIEALGERLLWLNAGLQAITGVKETFVWANDKMKSFGLSGFDAMIENKLEGALHSGKLVMALTKKIQSLGVDMLTGIDVHHYEERDSTIILTTKQNISFTAKKILVCSNAFTAQFLTDFHATPARGQIVVTSPIKDLPLRGTFHFDEGFYYFRNIGNRLLLGGARNKCFDAEATTNFETTTIIQEELEHFIKIHLLPSQPFDIEYRWSGIMGFTEDKQPMVKHISDKVTAIVACNGMGVALTPVIAEQLQL</sequence>
<name>A0A4U3L1X4_9BACT</name>
<dbReference type="SUPFAM" id="SSF51905">
    <property type="entry name" value="FAD/NAD(P)-binding domain"/>
    <property type="match status" value="1"/>
</dbReference>
<evidence type="ECO:0000313" key="2">
    <source>
        <dbReference type="EMBL" id="TKK69005.1"/>
    </source>
</evidence>
<proteinExistence type="predicted"/>
<dbReference type="GO" id="GO:0005737">
    <property type="term" value="C:cytoplasm"/>
    <property type="evidence" value="ECO:0007669"/>
    <property type="project" value="TreeGrafter"/>
</dbReference>
<dbReference type="Pfam" id="PF01266">
    <property type="entry name" value="DAO"/>
    <property type="match status" value="1"/>
</dbReference>
<organism evidence="2 3">
    <name type="scientific">Ilyomonas limi</name>
    <dbReference type="NCBI Taxonomy" id="2575867"/>
    <lineage>
        <taxon>Bacteria</taxon>
        <taxon>Pseudomonadati</taxon>
        <taxon>Bacteroidota</taxon>
        <taxon>Chitinophagia</taxon>
        <taxon>Chitinophagales</taxon>
        <taxon>Chitinophagaceae</taxon>
        <taxon>Ilyomonas</taxon>
    </lineage>
</organism>
<evidence type="ECO:0000313" key="3">
    <source>
        <dbReference type="Proteomes" id="UP000305848"/>
    </source>
</evidence>
<dbReference type="Proteomes" id="UP000305848">
    <property type="component" value="Unassembled WGS sequence"/>
</dbReference>
<feature type="domain" description="FAD dependent oxidoreductase" evidence="1">
    <location>
        <begin position="22"/>
        <end position="375"/>
    </location>
</feature>
<dbReference type="PANTHER" id="PTHR13847:SF281">
    <property type="entry name" value="FAD DEPENDENT OXIDOREDUCTASE DOMAIN-CONTAINING PROTEIN"/>
    <property type="match status" value="1"/>
</dbReference>
<comment type="caution">
    <text evidence="2">The sequence shown here is derived from an EMBL/GenBank/DDBJ whole genome shotgun (WGS) entry which is preliminary data.</text>
</comment>
<reference evidence="2 3" key="1">
    <citation type="submission" date="2019-05" db="EMBL/GenBank/DDBJ databases">
        <title>Panacibacter sp. strain 17mud1-8 Genome sequencing and assembly.</title>
        <authorList>
            <person name="Chhetri G."/>
        </authorList>
    </citation>
    <scope>NUCLEOTIDE SEQUENCE [LARGE SCALE GENOMIC DNA]</scope>
    <source>
        <strain evidence="2 3">17mud1-8</strain>
    </source>
</reference>
<protein>
    <submittedName>
        <fullName evidence="2">FAD-binding oxidoreductase</fullName>
    </submittedName>
</protein>
<dbReference type="AlphaFoldDB" id="A0A4U3L1X4"/>
<dbReference type="Gene3D" id="3.30.9.10">
    <property type="entry name" value="D-Amino Acid Oxidase, subunit A, domain 2"/>
    <property type="match status" value="1"/>
</dbReference>
<dbReference type="InterPro" id="IPR006076">
    <property type="entry name" value="FAD-dep_OxRdtase"/>
</dbReference>
<dbReference type="OrthoDB" id="1491488at2"/>